<keyword evidence="1" id="KW-0479">Metal-binding</keyword>
<dbReference type="GO" id="GO:0008270">
    <property type="term" value="F:zinc ion binding"/>
    <property type="evidence" value="ECO:0007669"/>
    <property type="project" value="UniProtKB-KW"/>
</dbReference>
<sequence length="248" mass="27434">MNPNFGVPRPMPAMTRLSLSNPALIFVHLREPSSHEELLNSMLQQALTSVLGSELGVASLLDDLFMHATMHTPQPGPPKTSQRFLGELKEQWWSAIETSDSVSNTDCPICLSDFKSADSVIQLPCRHTFHTPCGMPWLKEHNVCPTCRYQLPTDADDVQAAKEELAANESATTLPGAVEEATEDAVMEAEANALVDERRDGNIDHLADEILDEIMDAEATIAVQEQRQRRLSNIDQILEDVIMSDTVE</sequence>
<keyword evidence="2 4" id="KW-0863">Zinc-finger</keyword>
<dbReference type="SUPFAM" id="SSF57850">
    <property type="entry name" value="RING/U-box"/>
    <property type="match status" value="1"/>
</dbReference>
<evidence type="ECO:0000256" key="4">
    <source>
        <dbReference type="PROSITE-ProRule" id="PRU00175"/>
    </source>
</evidence>
<dbReference type="Proteomes" id="UP000243579">
    <property type="component" value="Unassembled WGS sequence"/>
</dbReference>
<dbReference type="OrthoDB" id="21204at2759"/>
<evidence type="ECO:0000256" key="1">
    <source>
        <dbReference type="ARBA" id="ARBA00022723"/>
    </source>
</evidence>
<accession>A0A1V9YI96</accession>
<dbReference type="Gene3D" id="3.30.40.10">
    <property type="entry name" value="Zinc/RING finger domain, C3HC4 (zinc finger)"/>
    <property type="match status" value="1"/>
</dbReference>
<dbReference type="CDD" id="cd16454">
    <property type="entry name" value="RING-H2_PA-TM-RING"/>
    <property type="match status" value="1"/>
</dbReference>
<evidence type="ECO:0000313" key="6">
    <source>
        <dbReference type="EMBL" id="OQR85432.1"/>
    </source>
</evidence>
<dbReference type="EMBL" id="JNBR01001685">
    <property type="protein sequence ID" value="OQR85432.1"/>
    <property type="molecule type" value="Genomic_DNA"/>
</dbReference>
<organism evidence="6 7">
    <name type="scientific">Achlya hypogyna</name>
    <name type="common">Oomycete</name>
    <name type="synonym">Protoachlya hypogyna</name>
    <dbReference type="NCBI Taxonomy" id="1202772"/>
    <lineage>
        <taxon>Eukaryota</taxon>
        <taxon>Sar</taxon>
        <taxon>Stramenopiles</taxon>
        <taxon>Oomycota</taxon>
        <taxon>Saprolegniomycetes</taxon>
        <taxon>Saprolegniales</taxon>
        <taxon>Achlyaceae</taxon>
        <taxon>Achlya</taxon>
    </lineage>
</organism>
<evidence type="ECO:0000256" key="2">
    <source>
        <dbReference type="ARBA" id="ARBA00022771"/>
    </source>
</evidence>
<dbReference type="PANTHER" id="PTHR15710">
    <property type="entry name" value="E3 UBIQUITIN-PROTEIN LIGASE PRAJA"/>
    <property type="match status" value="1"/>
</dbReference>
<dbReference type="InterPro" id="IPR013083">
    <property type="entry name" value="Znf_RING/FYVE/PHD"/>
</dbReference>
<keyword evidence="7" id="KW-1185">Reference proteome</keyword>
<dbReference type="STRING" id="1202772.A0A1V9YI96"/>
<dbReference type="SMART" id="SM00184">
    <property type="entry name" value="RING"/>
    <property type="match status" value="1"/>
</dbReference>
<dbReference type="Pfam" id="PF13639">
    <property type="entry name" value="zf-RING_2"/>
    <property type="match status" value="1"/>
</dbReference>
<evidence type="ECO:0000313" key="7">
    <source>
        <dbReference type="Proteomes" id="UP000243579"/>
    </source>
</evidence>
<keyword evidence="3" id="KW-0862">Zinc</keyword>
<comment type="caution">
    <text evidence="6">The sequence shown here is derived from an EMBL/GenBank/DDBJ whole genome shotgun (WGS) entry which is preliminary data.</text>
</comment>
<dbReference type="AlphaFoldDB" id="A0A1V9YI96"/>
<reference evidence="6 7" key="1">
    <citation type="journal article" date="2014" name="Genome Biol. Evol.">
        <title>The secreted proteins of Achlya hypogyna and Thraustotheca clavata identify the ancestral oomycete secretome and reveal gene acquisitions by horizontal gene transfer.</title>
        <authorList>
            <person name="Misner I."/>
            <person name="Blouin N."/>
            <person name="Leonard G."/>
            <person name="Richards T.A."/>
            <person name="Lane C.E."/>
        </authorList>
    </citation>
    <scope>NUCLEOTIDE SEQUENCE [LARGE SCALE GENOMIC DNA]</scope>
    <source>
        <strain evidence="6 7">ATCC 48635</strain>
    </source>
</reference>
<name>A0A1V9YI96_ACHHY</name>
<dbReference type="InterPro" id="IPR001841">
    <property type="entry name" value="Znf_RING"/>
</dbReference>
<evidence type="ECO:0000259" key="5">
    <source>
        <dbReference type="PROSITE" id="PS50089"/>
    </source>
</evidence>
<evidence type="ECO:0000256" key="3">
    <source>
        <dbReference type="ARBA" id="ARBA00022833"/>
    </source>
</evidence>
<dbReference type="PROSITE" id="PS50089">
    <property type="entry name" value="ZF_RING_2"/>
    <property type="match status" value="1"/>
</dbReference>
<proteinExistence type="predicted"/>
<feature type="domain" description="RING-type" evidence="5">
    <location>
        <begin position="107"/>
        <end position="148"/>
    </location>
</feature>
<protein>
    <recommendedName>
        <fullName evidence="5">RING-type domain-containing protein</fullName>
    </recommendedName>
</protein>
<gene>
    <name evidence="6" type="ORF">ACHHYP_11846</name>
</gene>